<feature type="region of interest" description="Disordered" evidence="1">
    <location>
        <begin position="1"/>
        <end position="54"/>
    </location>
</feature>
<sequence>MTTTAITNGDRERQKRSQGSGRETRTLSEKISNSLRKTPSKASKEAEKIRLFET</sequence>
<evidence type="ECO:0000256" key="1">
    <source>
        <dbReference type="SAM" id="MobiDB-lite"/>
    </source>
</evidence>
<reference evidence="2" key="1">
    <citation type="submission" date="2020-09" db="EMBL/GenBank/DDBJ databases">
        <title>Genome-Enabled Discovery of Anthraquinone Biosynthesis in Senna tora.</title>
        <authorList>
            <person name="Kang S.-H."/>
            <person name="Pandey R.P."/>
            <person name="Lee C.-M."/>
            <person name="Sim J.-S."/>
            <person name="Jeong J.-T."/>
            <person name="Choi B.-S."/>
            <person name="Jung M."/>
            <person name="Ginzburg D."/>
            <person name="Zhao K."/>
            <person name="Won S.Y."/>
            <person name="Oh T.-J."/>
            <person name="Yu Y."/>
            <person name="Kim N.-H."/>
            <person name="Lee O.R."/>
            <person name="Lee T.-H."/>
            <person name="Bashyal P."/>
            <person name="Kim T.-S."/>
            <person name="Lee W.-H."/>
            <person name="Kawkins C."/>
            <person name="Kim C.-K."/>
            <person name="Kim J.S."/>
            <person name="Ahn B.O."/>
            <person name="Rhee S.Y."/>
            <person name="Sohng J.K."/>
        </authorList>
    </citation>
    <scope>NUCLEOTIDE SEQUENCE</scope>
    <source>
        <tissue evidence="2">Leaf</tissue>
    </source>
</reference>
<evidence type="ECO:0000313" key="3">
    <source>
        <dbReference type="Proteomes" id="UP000634136"/>
    </source>
</evidence>
<dbReference type="EMBL" id="JAAIUW010000008">
    <property type="protein sequence ID" value="KAF7821993.1"/>
    <property type="molecule type" value="Genomic_DNA"/>
</dbReference>
<comment type="caution">
    <text evidence="2">The sequence shown here is derived from an EMBL/GenBank/DDBJ whole genome shotgun (WGS) entry which is preliminary data.</text>
</comment>
<organism evidence="2 3">
    <name type="scientific">Senna tora</name>
    <dbReference type="NCBI Taxonomy" id="362788"/>
    <lineage>
        <taxon>Eukaryota</taxon>
        <taxon>Viridiplantae</taxon>
        <taxon>Streptophyta</taxon>
        <taxon>Embryophyta</taxon>
        <taxon>Tracheophyta</taxon>
        <taxon>Spermatophyta</taxon>
        <taxon>Magnoliopsida</taxon>
        <taxon>eudicotyledons</taxon>
        <taxon>Gunneridae</taxon>
        <taxon>Pentapetalae</taxon>
        <taxon>rosids</taxon>
        <taxon>fabids</taxon>
        <taxon>Fabales</taxon>
        <taxon>Fabaceae</taxon>
        <taxon>Caesalpinioideae</taxon>
        <taxon>Cassia clade</taxon>
        <taxon>Senna</taxon>
    </lineage>
</organism>
<name>A0A834TH49_9FABA</name>
<gene>
    <name evidence="2" type="ORF">G2W53_027448</name>
</gene>
<evidence type="ECO:0000313" key="2">
    <source>
        <dbReference type="EMBL" id="KAF7821993.1"/>
    </source>
</evidence>
<protein>
    <submittedName>
        <fullName evidence="2">Uncharacterized protein</fullName>
    </submittedName>
</protein>
<feature type="compositionally biased region" description="Basic and acidic residues" evidence="1">
    <location>
        <begin position="42"/>
        <end position="54"/>
    </location>
</feature>
<keyword evidence="3" id="KW-1185">Reference proteome</keyword>
<feature type="compositionally biased region" description="Polar residues" evidence="1">
    <location>
        <begin position="29"/>
        <end position="41"/>
    </location>
</feature>
<dbReference type="Proteomes" id="UP000634136">
    <property type="component" value="Unassembled WGS sequence"/>
</dbReference>
<accession>A0A834TH49</accession>
<proteinExistence type="predicted"/>
<dbReference type="AlphaFoldDB" id="A0A834TH49"/>